<organism evidence="2 3">
    <name type="scientific">Mesobacillus campisalis</name>
    <dbReference type="NCBI Taxonomy" id="1408103"/>
    <lineage>
        <taxon>Bacteria</taxon>
        <taxon>Bacillati</taxon>
        <taxon>Bacillota</taxon>
        <taxon>Bacilli</taxon>
        <taxon>Bacillales</taxon>
        <taxon>Bacillaceae</taxon>
        <taxon>Mesobacillus</taxon>
    </lineage>
</organism>
<evidence type="ECO:0000259" key="1">
    <source>
        <dbReference type="PROSITE" id="PS50965"/>
    </source>
</evidence>
<accession>A0A0M2SPB4</accession>
<proteinExistence type="predicted"/>
<keyword evidence="3" id="KW-1185">Reference proteome</keyword>
<sequence>MIIKPRTEPLAIKKLRALLYRLPEQHPRRAELEQEYSRRLAGFKGEQAVDYYTSLLPEEDYLIFHALRLPHKQLFFQIDTLLLSQRFGLLIEIKNLSGDLFLDQHSQQLIKTVNGKNEAMSDPILQVKRQKYQLDCLLAGRFSFKLPLLHQVAVSNTSAILRTNPGQEHIFKEIGTAGNLLFRIKEAEQAHKKQILTPGQLEKLKDTLLQLHESLNLDIISQYSISPQEIKTGVGCPSCLQLPMTWKHGFWICPRCLQKSRTAHLQAIYEYGLLYNTSFQNSQMRAFLQLPSISTTSKLLSKAELICTGARKYRRYHQVYDD</sequence>
<protein>
    <recommendedName>
        <fullName evidence="1">NERD domain-containing protein</fullName>
    </recommendedName>
</protein>
<comment type="caution">
    <text evidence="2">The sequence shown here is derived from an EMBL/GenBank/DDBJ whole genome shotgun (WGS) entry which is preliminary data.</text>
</comment>
<name>A0A0M2SPB4_9BACI</name>
<reference evidence="2 3" key="1">
    <citation type="submission" date="2015-04" db="EMBL/GenBank/DDBJ databases">
        <title>Taxonomic description and genome sequence of Bacillus campisalis sp. nov., a novel member of the genus Bacillus isolated from solar saltern.</title>
        <authorList>
            <person name="Mathan Kumar R."/>
            <person name="Kaur G."/>
            <person name="Kumar A."/>
            <person name="Singh N.K."/>
            <person name="Kaur N."/>
            <person name="Kumar N."/>
            <person name="Mayilraj S."/>
        </authorList>
    </citation>
    <scope>NUCLEOTIDE SEQUENCE [LARGE SCALE GENOMIC DNA]</scope>
    <source>
        <strain evidence="2 3">SA2-6</strain>
    </source>
</reference>
<dbReference type="OrthoDB" id="569879at2"/>
<evidence type="ECO:0000313" key="2">
    <source>
        <dbReference type="EMBL" id="KKK36063.1"/>
    </source>
</evidence>
<dbReference type="PATRIC" id="fig|1408103.3.peg.4715"/>
<dbReference type="EMBL" id="LAYY01000045">
    <property type="protein sequence ID" value="KKK36063.1"/>
    <property type="molecule type" value="Genomic_DNA"/>
</dbReference>
<dbReference type="Pfam" id="PF08378">
    <property type="entry name" value="NERD"/>
    <property type="match status" value="1"/>
</dbReference>
<dbReference type="PROSITE" id="PS50965">
    <property type="entry name" value="NERD"/>
    <property type="match status" value="1"/>
</dbReference>
<gene>
    <name evidence="2" type="ORF">WQ57_21435</name>
</gene>
<evidence type="ECO:0000313" key="3">
    <source>
        <dbReference type="Proteomes" id="UP000034166"/>
    </source>
</evidence>
<feature type="domain" description="NERD" evidence="1">
    <location>
        <begin position="41"/>
        <end position="157"/>
    </location>
</feature>
<dbReference type="Proteomes" id="UP000034166">
    <property type="component" value="Unassembled WGS sequence"/>
</dbReference>
<dbReference type="AlphaFoldDB" id="A0A0M2SPB4"/>
<dbReference type="RefSeq" id="WP_046525785.1">
    <property type="nucleotide sequence ID" value="NZ_LAYY01000045.1"/>
</dbReference>
<dbReference type="InterPro" id="IPR011528">
    <property type="entry name" value="NERD"/>
</dbReference>